<dbReference type="InterPro" id="IPR029062">
    <property type="entry name" value="Class_I_gatase-like"/>
</dbReference>
<feature type="region of interest" description="Disordered" evidence="1">
    <location>
        <begin position="876"/>
        <end position="951"/>
    </location>
</feature>
<dbReference type="PANTHER" id="PTHR37947:SF2">
    <property type="entry name" value="VON WILLEBRAND FACTOR TYPE A"/>
    <property type="match status" value="1"/>
</dbReference>
<dbReference type="Gene3D" id="3.40.50.410">
    <property type="entry name" value="von Willebrand factor, type A domain"/>
    <property type="match status" value="2"/>
</dbReference>
<dbReference type="SUPFAM" id="SSF53300">
    <property type="entry name" value="vWA-like"/>
    <property type="match status" value="2"/>
</dbReference>
<dbReference type="Pfam" id="PF07090">
    <property type="entry name" value="GATase1_like"/>
    <property type="match status" value="1"/>
</dbReference>
<feature type="transmembrane region" description="Helical" evidence="2">
    <location>
        <begin position="6"/>
        <end position="25"/>
    </location>
</feature>
<name>Q0AW90_SYNWW</name>
<keyword evidence="2" id="KW-0812">Transmembrane</keyword>
<dbReference type="PANTHER" id="PTHR37947">
    <property type="entry name" value="BLL2462 PROTEIN"/>
    <property type="match status" value="1"/>
</dbReference>
<keyword evidence="2" id="KW-1133">Transmembrane helix</keyword>
<reference evidence="5" key="1">
    <citation type="journal article" date="2010" name="Environ. Microbiol.">
        <title>The genome of Syntrophomonas wolfei: new insights into syntrophic metabolism and biohydrogen production.</title>
        <authorList>
            <person name="Sieber J.R."/>
            <person name="Sims D.R."/>
            <person name="Han C."/>
            <person name="Kim E."/>
            <person name="Lykidis A."/>
            <person name="Lapidus A.L."/>
            <person name="McDonnald E."/>
            <person name="Rohlin L."/>
            <person name="Culley D.E."/>
            <person name="Gunsalus R."/>
            <person name="McInerney M.J."/>
        </authorList>
    </citation>
    <scope>NUCLEOTIDE SEQUENCE [LARGE SCALE GENOMIC DNA]</scope>
    <source>
        <strain evidence="5">DSM 2245B / Goettingen</strain>
    </source>
</reference>
<feature type="transmembrane region" description="Helical" evidence="2">
    <location>
        <begin position="37"/>
        <end position="57"/>
    </location>
</feature>
<accession>Q0AW90</accession>
<dbReference type="SMART" id="SM00327">
    <property type="entry name" value="VWA"/>
    <property type="match status" value="2"/>
</dbReference>
<dbReference type="eggNOG" id="COG2304">
    <property type="taxonomic scope" value="Bacteria"/>
</dbReference>
<dbReference type="HOGENOM" id="CLU_007196_0_0_9"/>
<feature type="compositionally biased region" description="Basic and acidic residues" evidence="1">
    <location>
        <begin position="879"/>
        <end position="907"/>
    </location>
</feature>
<gene>
    <name evidence="4" type="ordered locus">Swol_1716</name>
</gene>
<keyword evidence="2" id="KW-0472">Membrane</keyword>
<dbReference type="AlphaFoldDB" id="Q0AW90"/>
<evidence type="ECO:0000313" key="5">
    <source>
        <dbReference type="Proteomes" id="UP000001968"/>
    </source>
</evidence>
<organism evidence="4 5">
    <name type="scientific">Syntrophomonas wolfei subsp. wolfei (strain DSM 2245B / Goettingen)</name>
    <dbReference type="NCBI Taxonomy" id="335541"/>
    <lineage>
        <taxon>Bacteria</taxon>
        <taxon>Bacillati</taxon>
        <taxon>Bacillota</taxon>
        <taxon>Clostridia</taxon>
        <taxon>Eubacteriales</taxon>
        <taxon>Syntrophomonadaceae</taxon>
        <taxon>Syntrophomonas</taxon>
    </lineage>
</organism>
<feature type="domain" description="VWFA" evidence="3">
    <location>
        <begin position="408"/>
        <end position="591"/>
    </location>
</feature>
<evidence type="ECO:0000313" key="4">
    <source>
        <dbReference type="EMBL" id="ABI69014.1"/>
    </source>
</evidence>
<dbReference type="Gene3D" id="3.40.50.880">
    <property type="match status" value="1"/>
</dbReference>
<dbReference type="RefSeq" id="WP_011641111.1">
    <property type="nucleotide sequence ID" value="NC_008346.1"/>
</dbReference>
<dbReference type="SUPFAM" id="SSF52317">
    <property type="entry name" value="Class I glutamine amidotransferase-like"/>
    <property type="match status" value="1"/>
</dbReference>
<dbReference type="KEGG" id="swo:Swol_1716"/>
<dbReference type="CDD" id="cd00198">
    <property type="entry name" value="vWFA"/>
    <property type="match status" value="1"/>
</dbReference>
<dbReference type="eggNOG" id="COG5426">
    <property type="taxonomic scope" value="Bacteria"/>
</dbReference>
<evidence type="ECO:0000259" key="3">
    <source>
        <dbReference type="PROSITE" id="PS50234"/>
    </source>
</evidence>
<evidence type="ECO:0000256" key="2">
    <source>
        <dbReference type="SAM" id="Phobius"/>
    </source>
</evidence>
<dbReference type="EMBL" id="CP000448">
    <property type="protein sequence ID" value="ABI69014.1"/>
    <property type="molecule type" value="Genomic_DNA"/>
</dbReference>
<dbReference type="Pfam" id="PF13519">
    <property type="entry name" value="VWA_2"/>
    <property type="match status" value="1"/>
</dbReference>
<dbReference type="InterPro" id="IPR002035">
    <property type="entry name" value="VWF_A"/>
</dbReference>
<dbReference type="OrthoDB" id="9781333at2"/>
<evidence type="ECO:0000256" key="1">
    <source>
        <dbReference type="SAM" id="MobiDB-lite"/>
    </source>
</evidence>
<dbReference type="InterPro" id="IPR036465">
    <property type="entry name" value="vWFA_dom_sf"/>
</dbReference>
<dbReference type="InterPro" id="IPR010768">
    <property type="entry name" value="GATase1-like"/>
</dbReference>
<sequence>MVINFSHPLLLLIIPLIFYPLYLWYRDSGHLPAFRRNMALLLRSLLLLSLILALAGLELRFPLERQSVVFAVDLSASCENSREAAENFIREALKHKKADDQAGVVVFGGNALVDQSLSDSSRLHPIESLVDRNYSKPEQALKLADALMPDNFSRRVVLLSDGRQNDGDALKEAAYLAEKKIRLDLLPLESSPTRDARVKSLEVPQSLFAGEKFPLKVGIESNFATTAQLRLYQDQELIGQEEIKLRQGENMLLYSSVLDEAGFHSFQASIEVEQDGVADNNEAYAFSLVQGPPRLLLVEGKKGEARGLEAVLSSLNMDYDLLSPRELPASLTELQRYGLMILCNVPAEDLRAEAMQAIHTAVRDLGKGLIMIGGEDSFGPGGYFNTPVEKALPVYMDLRGKKEIPSLGLVLVIDKSGSMSEGSGGYSKVELAKEAAIQATSILGPLDMAGVVAFDDTAQWVVEFQAVKDKDAIQDDIATIRADGGTSIYPALALAYTALKDAHTKFKHIILLTDGQSATTGDYYFLSRRMARAGITMSTVAVGEGADTLLLEQLAAWGQGRYYFSDEISNIPRIFTKETMKAIKSYLVEESFFPVLTAESPLMEGISAVPALEGYVATTPKKTAQVVLSSHRQDPVLAQWQYGLGRSIAFTTDGGWRWSSAWTAWGDYNHFWANLISWTLPRSQQDARLELKTSLEGRQGLIQVDSRELSLSLPSEAVVVDPELKAQKIKLEPVAPGRYEGRFSTGEPGVYFINVTQQGNEGELRSASGGITLAYSPEYAESGSDEKFLQVLVQAGGGSIISEPREAFAPNLPVARGVRELWPWLLMLVALLLPLDIANRRLAYNLSDLQAWWQRWKKPEGTASAHAPTAVTFNRLRQRKEDLNEQERQRSGGRQLIKDEAHSKPEKASVLSQSREGSEKDKAQEKDKVQETKQDKDGMSRLLAAKKRARK</sequence>
<proteinExistence type="predicted"/>
<protein>
    <submittedName>
        <fullName evidence="4">Conserved putative chloride channel</fullName>
    </submittedName>
</protein>
<dbReference type="Pfam" id="PF00092">
    <property type="entry name" value="VWA"/>
    <property type="match status" value="1"/>
</dbReference>
<dbReference type="PROSITE" id="PS50234">
    <property type="entry name" value="VWFA"/>
    <property type="match status" value="1"/>
</dbReference>
<dbReference type="STRING" id="335541.Swol_1716"/>
<feature type="compositionally biased region" description="Basic and acidic residues" evidence="1">
    <location>
        <begin position="916"/>
        <end position="939"/>
    </location>
</feature>
<keyword evidence="5" id="KW-1185">Reference proteome</keyword>
<dbReference type="Proteomes" id="UP000001968">
    <property type="component" value="Chromosome"/>
</dbReference>